<organism evidence="6 7">
    <name type="scientific">Thioflexithrix psekupsensis</name>
    <dbReference type="NCBI Taxonomy" id="1570016"/>
    <lineage>
        <taxon>Bacteria</taxon>
        <taxon>Pseudomonadati</taxon>
        <taxon>Pseudomonadota</taxon>
        <taxon>Gammaproteobacteria</taxon>
        <taxon>Thiotrichales</taxon>
        <taxon>Thioflexithrix</taxon>
    </lineage>
</organism>
<dbReference type="InterPro" id="IPR001650">
    <property type="entry name" value="Helicase_C-like"/>
</dbReference>
<protein>
    <recommendedName>
        <fullName evidence="8">DEAD/DEAH box helicase</fullName>
    </recommendedName>
</protein>
<reference evidence="6 7" key="1">
    <citation type="submission" date="2016-12" db="EMBL/GenBank/DDBJ databases">
        <title>Thioflexothrix psekupsii D3 genome sequencing and assembly.</title>
        <authorList>
            <person name="Fomenkov A."/>
            <person name="Vincze T."/>
            <person name="Grabovich M."/>
            <person name="Anton B.P."/>
            <person name="Dubinina G."/>
            <person name="Orlova M."/>
            <person name="Belousova E."/>
            <person name="Roberts R.J."/>
        </authorList>
    </citation>
    <scope>NUCLEOTIDE SEQUENCE [LARGE SCALE GENOMIC DNA]</scope>
    <source>
        <strain evidence="6">D3</strain>
    </source>
</reference>
<dbReference type="Pfam" id="PF00270">
    <property type="entry name" value="DEAD"/>
    <property type="match status" value="1"/>
</dbReference>
<feature type="domain" description="Helicase C-terminal" evidence="5">
    <location>
        <begin position="215"/>
        <end position="413"/>
    </location>
</feature>
<dbReference type="Proteomes" id="UP000194798">
    <property type="component" value="Unassembled WGS sequence"/>
</dbReference>
<dbReference type="InterPro" id="IPR014001">
    <property type="entry name" value="Helicase_ATP-bd"/>
</dbReference>
<dbReference type="EMBL" id="MSLT01000018">
    <property type="protein sequence ID" value="OUD13074.1"/>
    <property type="molecule type" value="Genomic_DNA"/>
</dbReference>
<keyword evidence="2" id="KW-0378">Hydrolase</keyword>
<dbReference type="InterPro" id="IPR027417">
    <property type="entry name" value="P-loop_NTPase"/>
</dbReference>
<evidence type="ECO:0000259" key="5">
    <source>
        <dbReference type="PROSITE" id="PS51194"/>
    </source>
</evidence>
<sequence length="636" mass="71573">MFRIKAHGVKHSEKSLSYAQTELLNSTMPIRVCGAPTGSGKTYAFFEAVKQGQLVFFVVPTQALARDIKNTAISVLGNENQVKIWDYEQTKFALEQGEKPWLLREEELKTLKRQGGMIVATLESLAKLILGKDPKFQYSHLDIKTLLWFCDHLVFDEAHTLNERAFGLIYLMMVLVTHLHRENLQGHFLKLSLLSATHSNLFSELLDSQDLPQESFIQFDEQVIEEGFDRALHGDVIVHYCKTPILETIHDYAPELIRQLSPETALLLVYDSMAQFARDESNLAHFFKTQGIRADEVILINGQDKQSSHSFGGTGFEAGLFPAAKHRVIIGTSAVEMGVNFKVNCAIIESGFDAAGLLQRIGRVARGEKEGVVYVCLSSVAKIGDTLRHVKKLEPLANSQESYTIEQVRQKMADKKGHLKVFDLKKAKYLGGAFWSVLSRGEGRYLMKDAVLPAFDSLIAHKTDGKEKLPAPCDFLNYLHQLGQKNDWNGRSYFEAWLAAVDKALCDVRGFTPTLKVSFNGKLFEYNADWVLSRLESADLVDEDGRHIYTGNRSDYLREKAEKINFSVLNPFGSSFTISETHFSNVLNPYLSKLEKLEAKYGKNPVFKSAILFIRLTGLVVRDEQMDSLEKSGGII</sequence>
<evidence type="ECO:0000313" key="6">
    <source>
        <dbReference type="EMBL" id="OUD13074.1"/>
    </source>
</evidence>
<name>A0A251X6R1_9GAMM</name>
<dbReference type="GO" id="GO:0016787">
    <property type="term" value="F:hydrolase activity"/>
    <property type="evidence" value="ECO:0007669"/>
    <property type="project" value="UniProtKB-KW"/>
</dbReference>
<dbReference type="SUPFAM" id="SSF52540">
    <property type="entry name" value="P-loop containing nucleoside triphosphate hydrolases"/>
    <property type="match status" value="1"/>
</dbReference>
<dbReference type="PROSITE" id="PS51194">
    <property type="entry name" value="HELICASE_CTER"/>
    <property type="match status" value="1"/>
</dbReference>
<dbReference type="OrthoDB" id="5619281at2"/>
<comment type="caution">
    <text evidence="6">The sequence shown here is derived from an EMBL/GenBank/DDBJ whole genome shotgun (WGS) entry which is preliminary data.</text>
</comment>
<gene>
    <name evidence="6" type="ORF">TPSD3_10510</name>
</gene>
<evidence type="ECO:0000256" key="3">
    <source>
        <dbReference type="ARBA" id="ARBA00022840"/>
    </source>
</evidence>
<dbReference type="GO" id="GO:0003676">
    <property type="term" value="F:nucleic acid binding"/>
    <property type="evidence" value="ECO:0007669"/>
    <property type="project" value="InterPro"/>
</dbReference>
<keyword evidence="7" id="KW-1185">Reference proteome</keyword>
<evidence type="ECO:0000256" key="1">
    <source>
        <dbReference type="ARBA" id="ARBA00022741"/>
    </source>
</evidence>
<proteinExistence type="predicted"/>
<dbReference type="SMART" id="SM00487">
    <property type="entry name" value="DEXDc"/>
    <property type="match status" value="1"/>
</dbReference>
<dbReference type="InterPro" id="IPR011545">
    <property type="entry name" value="DEAD/DEAH_box_helicase_dom"/>
</dbReference>
<evidence type="ECO:0000313" key="7">
    <source>
        <dbReference type="Proteomes" id="UP000194798"/>
    </source>
</evidence>
<evidence type="ECO:0000256" key="2">
    <source>
        <dbReference type="ARBA" id="ARBA00022801"/>
    </source>
</evidence>
<keyword evidence="1" id="KW-0547">Nucleotide-binding</keyword>
<accession>A0A251X6R1</accession>
<keyword evidence="3" id="KW-0067">ATP-binding</keyword>
<dbReference type="PROSITE" id="PS51192">
    <property type="entry name" value="HELICASE_ATP_BIND_1"/>
    <property type="match status" value="1"/>
</dbReference>
<dbReference type="SMART" id="SM00490">
    <property type="entry name" value="HELICc"/>
    <property type="match status" value="1"/>
</dbReference>
<dbReference type="Gene3D" id="3.40.50.300">
    <property type="entry name" value="P-loop containing nucleotide triphosphate hydrolases"/>
    <property type="match status" value="2"/>
</dbReference>
<evidence type="ECO:0000259" key="4">
    <source>
        <dbReference type="PROSITE" id="PS51192"/>
    </source>
</evidence>
<feature type="domain" description="Helicase ATP-binding" evidence="4">
    <location>
        <begin position="22"/>
        <end position="216"/>
    </location>
</feature>
<dbReference type="PANTHER" id="PTHR24031">
    <property type="entry name" value="RNA HELICASE"/>
    <property type="match status" value="1"/>
</dbReference>
<evidence type="ECO:0008006" key="8">
    <source>
        <dbReference type="Google" id="ProtNLM"/>
    </source>
</evidence>
<dbReference type="GO" id="GO:0005524">
    <property type="term" value="F:ATP binding"/>
    <property type="evidence" value="ECO:0007669"/>
    <property type="project" value="UniProtKB-KW"/>
</dbReference>
<dbReference type="AlphaFoldDB" id="A0A251X6R1"/>
<dbReference type="RefSeq" id="WP_086488522.1">
    <property type="nucleotide sequence ID" value="NZ_MSLT01000018.1"/>
</dbReference>